<dbReference type="InterPro" id="IPR025375">
    <property type="entry name" value="DUF4365"/>
</dbReference>
<protein>
    <submittedName>
        <fullName evidence="2">DUF4365 domain-containing protein</fullName>
    </submittedName>
</protein>
<dbReference type="Pfam" id="PF14280">
    <property type="entry name" value="DUF4365"/>
    <property type="match status" value="1"/>
</dbReference>
<organism evidence="2 3">
    <name type="scientific">Stigmatella ashevillensis</name>
    <dbReference type="NCBI Taxonomy" id="2995309"/>
    <lineage>
        <taxon>Bacteria</taxon>
        <taxon>Pseudomonadati</taxon>
        <taxon>Myxococcota</taxon>
        <taxon>Myxococcia</taxon>
        <taxon>Myxococcales</taxon>
        <taxon>Cystobacterineae</taxon>
        <taxon>Archangiaceae</taxon>
        <taxon>Stigmatella</taxon>
    </lineage>
</organism>
<feature type="domain" description="DUF4365" evidence="1">
    <location>
        <begin position="6"/>
        <end position="157"/>
    </location>
</feature>
<evidence type="ECO:0000313" key="3">
    <source>
        <dbReference type="Proteomes" id="UP001221838"/>
    </source>
</evidence>
<dbReference type="RefSeq" id="WP_272143312.1">
    <property type="nucleotide sequence ID" value="NZ_JAQNDM010000002.1"/>
</dbReference>
<dbReference type="Proteomes" id="UP001221838">
    <property type="component" value="Unassembled WGS sequence"/>
</dbReference>
<proteinExistence type="predicted"/>
<reference evidence="2 3" key="1">
    <citation type="submission" date="2022-11" db="EMBL/GenBank/DDBJ databases">
        <title>Minimal conservation of predation-associated metabolite biosynthetic gene clusters underscores biosynthetic potential of Myxococcota including descriptions for ten novel species: Archangium lansinium sp. nov., Myxococcus landrumus sp. nov., Nannocystis bai.</title>
        <authorList>
            <person name="Ahearne A."/>
            <person name="Stevens C."/>
            <person name="Dowd S."/>
        </authorList>
    </citation>
    <scope>NUCLEOTIDE SEQUENCE [LARGE SCALE GENOMIC DNA]</scope>
    <source>
        <strain evidence="2 3">NCWAL01</strain>
    </source>
</reference>
<accession>A0ABT5DHM9</accession>
<evidence type="ECO:0000259" key="1">
    <source>
        <dbReference type="Pfam" id="PF14280"/>
    </source>
</evidence>
<evidence type="ECO:0000313" key="2">
    <source>
        <dbReference type="EMBL" id="MDC0713123.1"/>
    </source>
</evidence>
<gene>
    <name evidence="2" type="ORF">POL68_31965</name>
</gene>
<dbReference type="EMBL" id="JAQNDM010000002">
    <property type="protein sequence ID" value="MDC0713123.1"/>
    <property type="molecule type" value="Genomic_DNA"/>
</dbReference>
<comment type="caution">
    <text evidence="2">The sequence shown here is derived from an EMBL/GenBank/DDBJ whole genome shotgun (WGS) entry which is preliminary data.</text>
</comment>
<sequence length="164" mass="18560">MSKRKEHFSYAYVSAVCASAGFDCVRTGSDDDSIDLLILARRLHVRRAPRVDIQVKCRTGIELRETDFSIQIPRKNFDDLSDPHVSTPRILVVVRVPSECEEWMVQNNEERAIMKHCGYWRALYDAPLPIEDQATVTVRLPRDKVFSVAGLTQIMRTIAAGGAL</sequence>
<keyword evidence="3" id="KW-1185">Reference proteome</keyword>
<name>A0ABT5DHM9_9BACT</name>